<keyword evidence="3" id="KW-1185">Reference proteome</keyword>
<name>A0A2N7VK80_9BURK</name>
<dbReference type="AlphaFoldDB" id="A0A2N7VK80"/>
<gene>
    <name evidence="2" type="ORF">C0Z19_24355</name>
</gene>
<dbReference type="InterPro" id="IPR009288">
    <property type="entry name" value="AIG2-like_dom"/>
</dbReference>
<dbReference type="RefSeq" id="WP_102612395.1">
    <property type="nucleotide sequence ID" value="NZ_CADIKD010000025.1"/>
</dbReference>
<proteinExistence type="predicted"/>
<dbReference type="CDD" id="cd06661">
    <property type="entry name" value="GGCT_like"/>
    <property type="match status" value="1"/>
</dbReference>
<dbReference type="Gene3D" id="3.10.490.10">
    <property type="entry name" value="Gamma-glutamyl cyclotransferase-like"/>
    <property type="match status" value="1"/>
</dbReference>
<comment type="caution">
    <text evidence="2">The sequence shown here is derived from an EMBL/GenBank/DDBJ whole genome shotgun (WGS) entry which is preliminary data.</text>
</comment>
<organism evidence="2 3">
    <name type="scientific">Trinickia soli</name>
    <dbReference type="NCBI Taxonomy" id="380675"/>
    <lineage>
        <taxon>Bacteria</taxon>
        <taxon>Pseudomonadati</taxon>
        <taxon>Pseudomonadota</taxon>
        <taxon>Betaproteobacteria</taxon>
        <taxon>Burkholderiales</taxon>
        <taxon>Burkholderiaceae</taxon>
        <taxon>Trinickia</taxon>
    </lineage>
</organism>
<dbReference type="SUPFAM" id="SSF110857">
    <property type="entry name" value="Gamma-glutamyl cyclotransferase-like"/>
    <property type="match status" value="1"/>
</dbReference>
<feature type="domain" description="Gamma-glutamylcyclotransferase AIG2-like" evidence="1">
    <location>
        <begin position="4"/>
        <end position="127"/>
    </location>
</feature>
<dbReference type="InterPro" id="IPR036568">
    <property type="entry name" value="GGCT-like_sf"/>
</dbReference>
<dbReference type="Proteomes" id="UP000235347">
    <property type="component" value="Unassembled WGS sequence"/>
</dbReference>
<accession>A0A2N7VK80</accession>
<reference evidence="2 3" key="1">
    <citation type="submission" date="2018-01" db="EMBL/GenBank/DDBJ databases">
        <title>Whole genome analyses suggest that Burkholderia sensu lato contains two further novel genera in the rhizoxinica-symbiotica group Mycetohabitans gen. nov., and Trinickia gen. nov.: implications for the evolution of diazotrophy and nodulation in the Burkholderiaceae.</title>
        <authorList>
            <person name="Estrada-de los Santos P."/>
            <person name="Palmer M."/>
            <person name="Chavez-Ramirez B."/>
            <person name="Beukes C."/>
            <person name="Steenkamp E.T."/>
            <person name="Hirsch A.M."/>
            <person name="Manyaka P."/>
            <person name="Maluk M."/>
            <person name="Lafos M."/>
            <person name="Crook M."/>
            <person name="Gross E."/>
            <person name="Simon M.F."/>
            <person name="Bueno dos Reis Junior F."/>
            <person name="Poole P.S."/>
            <person name="Venter S.N."/>
            <person name="James E.K."/>
        </authorList>
    </citation>
    <scope>NUCLEOTIDE SEQUENCE [LARGE SCALE GENOMIC DNA]</scope>
    <source>
        <strain evidence="2 3">GP25-8</strain>
    </source>
</reference>
<evidence type="ECO:0000313" key="2">
    <source>
        <dbReference type="EMBL" id="PMS17548.1"/>
    </source>
</evidence>
<dbReference type="EMBL" id="PNYB01000029">
    <property type="protein sequence ID" value="PMS17548.1"/>
    <property type="molecule type" value="Genomic_DNA"/>
</dbReference>
<dbReference type="InterPro" id="IPR013024">
    <property type="entry name" value="GGCT-like"/>
</dbReference>
<dbReference type="Pfam" id="PF06094">
    <property type="entry name" value="GGACT"/>
    <property type="match status" value="1"/>
</dbReference>
<evidence type="ECO:0000313" key="3">
    <source>
        <dbReference type="Proteomes" id="UP000235347"/>
    </source>
</evidence>
<evidence type="ECO:0000259" key="1">
    <source>
        <dbReference type="Pfam" id="PF06094"/>
    </source>
</evidence>
<dbReference type="GO" id="GO:0016740">
    <property type="term" value="F:transferase activity"/>
    <property type="evidence" value="ECO:0007669"/>
    <property type="project" value="UniProtKB-KW"/>
</dbReference>
<keyword evidence="2" id="KW-0808">Transferase</keyword>
<protein>
    <submittedName>
        <fullName evidence="2">Gamma-glutamylcyclotransferase</fullName>
    </submittedName>
</protein>
<sequence>MRHVFIYGTLRAGEINDIGVAAARHGVKAPKLIGRAAASGRLYDFGEYPGLVPDDLAGPVRGDVYEIDDALVPVLDEIEGVAPGADSLFKSRELVVAVAGHPVRCFFYPVDNASALGRPRIEAGDWVSYRLARDLVVETSLKYGS</sequence>